<accession>A0A1R2C2F1</accession>
<dbReference type="EMBL" id="MPUH01000427">
    <property type="protein sequence ID" value="OMJ80356.1"/>
    <property type="molecule type" value="Genomic_DNA"/>
</dbReference>
<dbReference type="Gene3D" id="3.90.1720.10">
    <property type="entry name" value="endopeptidase domain like (from Nostoc punctiforme)"/>
    <property type="match status" value="1"/>
</dbReference>
<dbReference type="AlphaFoldDB" id="A0A1R2C2F1"/>
<feature type="domain" description="PH" evidence="1">
    <location>
        <begin position="13"/>
        <end position="111"/>
    </location>
</feature>
<keyword evidence="4" id="KW-1185">Reference proteome</keyword>
<dbReference type="Gene3D" id="2.30.29.30">
    <property type="entry name" value="Pleckstrin-homology domain (PH domain)/Phosphotyrosine-binding domain (PTB)"/>
    <property type="match status" value="1"/>
</dbReference>
<evidence type="ECO:0000313" key="2">
    <source>
        <dbReference type="EMBL" id="OMJ80356.1"/>
    </source>
</evidence>
<sequence length="329" mass="37455">MPAEIEKNQIALLSQKSGWLKKQSNGIIKNWSYRYFALDGYKLYYFKLPSDKIPKGVINFNQISIDMIAKPRDSPKQITLKPVNSTESILLKSSLRSELSEWASILYHTILTSRGKQKKLAGLGKKGKFWKHERISNSEFIDQADTGDILLFRSQDISSTITRGLIGSKYDHVAFIIKYVSGKIGILEATTADGVGIVLWSHYLAHDWHTLSERIMYRQLQVERTDEMMMKLEEFVKKVEGKKFKISPVKLLQRSSREMPGEEDSFFCSELVASAYKAMGLINQDIPASAYWPGDFSCDKNLDLIGAMLSREILIDFDLEPNTNSFLSS</sequence>
<dbReference type="Pfam" id="PF00169">
    <property type="entry name" value="PH"/>
    <property type="match status" value="1"/>
</dbReference>
<dbReference type="SUPFAM" id="SSF50729">
    <property type="entry name" value="PH domain-like"/>
    <property type="match status" value="1"/>
</dbReference>
<dbReference type="InterPro" id="IPR024453">
    <property type="entry name" value="Peptidase_C92"/>
</dbReference>
<gene>
    <name evidence="3" type="ORF">SteCoe_15945</name>
    <name evidence="2" type="ORF">SteCoe_19398</name>
</gene>
<comment type="caution">
    <text evidence="3">The sequence shown here is derived from an EMBL/GenBank/DDBJ whole genome shotgun (WGS) entry which is preliminary data.</text>
</comment>
<dbReference type="PROSITE" id="PS50003">
    <property type="entry name" value="PH_DOMAIN"/>
    <property type="match status" value="1"/>
</dbReference>
<reference evidence="3 4" key="1">
    <citation type="submission" date="2016-11" db="EMBL/GenBank/DDBJ databases">
        <title>The macronuclear genome of Stentor coeruleus: a giant cell with tiny introns.</title>
        <authorList>
            <person name="Slabodnick M."/>
            <person name="Ruby J.G."/>
            <person name="Reiff S.B."/>
            <person name="Swart E.C."/>
            <person name="Gosai S."/>
            <person name="Prabakaran S."/>
            <person name="Witkowska E."/>
            <person name="Larue G.E."/>
            <person name="Fisher S."/>
            <person name="Freeman R.M."/>
            <person name="Gunawardena J."/>
            <person name="Chu W."/>
            <person name="Stover N.A."/>
            <person name="Gregory B.D."/>
            <person name="Nowacki M."/>
            <person name="Derisi J."/>
            <person name="Roy S.W."/>
            <person name="Marshall W.F."/>
            <person name="Sood P."/>
        </authorList>
    </citation>
    <scope>NUCLEOTIDE SEQUENCE [LARGE SCALE GENOMIC DNA]</scope>
    <source>
        <strain evidence="3">WM001</strain>
    </source>
</reference>
<dbReference type="InterPro" id="IPR011993">
    <property type="entry name" value="PH-like_dom_sf"/>
</dbReference>
<dbReference type="OrthoDB" id="289113at2759"/>
<proteinExistence type="predicted"/>
<dbReference type="PANTHER" id="PTHR47112:SF1">
    <property type="entry name" value="PX DOMAIN-CONTAINING PROTEIN"/>
    <property type="match status" value="1"/>
</dbReference>
<dbReference type="EMBL" id="MPUH01000313">
    <property type="protein sequence ID" value="OMJ83167.1"/>
    <property type="molecule type" value="Genomic_DNA"/>
</dbReference>
<dbReference type="SMART" id="SM00233">
    <property type="entry name" value="PH"/>
    <property type="match status" value="1"/>
</dbReference>
<protein>
    <recommendedName>
        <fullName evidence="1">PH domain-containing protein</fullName>
    </recommendedName>
</protein>
<organism evidence="3 4">
    <name type="scientific">Stentor coeruleus</name>
    <dbReference type="NCBI Taxonomy" id="5963"/>
    <lineage>
        <taxon>Eukaryota</taxon>
        <taxon>Sar</taxon>
        <taxon>Alveolata</taxon>
        <taxon>Ciliophora</taxon>
        <taxon>Postciliodesmatophora</taxon>
        <taxon>Heterotrichea</taxon>
        <taxon>Heterotrichida</taxon>
        <taxon>Stentoridae</taxon>
        <taxon>Stentor</taxon>
    </lineage>
</organism>
<dbReference type="InterPro" id="IPR038765">
    <property type="entry name" value="Papain-like_cys_pep_sf"/>
</dbReference>
<dbReference type="SUPFAM" id="SSF54001">
    <property type="entry name" value="Cysteine proteinases"/>
    <property type="match status" value="1"/>
</dbReference>
<dbReference type="Proteomes" id="UP000187209">
    <property type="component" value="Unassembled WGS sequence"/>
</dbReference>
<dbReference type="InterPro" id="IPR001849">
    <property type="entry name" value="PH_domain"/>
</dbReference>
<dbReference type="Pfam" id="PF05708">
    <property type="entry name" value="Peptidase_C92"/>
    <property type="match status" value="1"/>
</dbReference>
<dbReference type="PANTHER" id="PTHR47112">
    <property type="entry name" value="PX DOMAIN-CONTAINING PROTEIN"/>
    <property type="match status" value="1"/>
</dbReference>
<evidence type="ECO:0000259" key="1">
    <source>
        <dbReference type="PROSITE" id="PS50003"/>
    </source>
</evidence>
<evidence type="ECO:0000313" key="3">
    <source>
        <dbReference type="EMBL" id="OMJ83167.1"/>
    </source>
</evidence>
<evidence type="ECO:0000313" key="4">
    <source>
        <dbReference type="Proteomes" id="UP000187209"/>
    </source>
</evidence>
<name>A0A1R2C2F1_9CILI</name>